<name>A0A2Z5H3G5_9CAUD</name>
<dbReference type="GeneID" id="54995198"/>
<reference evidence="1" key="1">
    <citation type="submission" date="2018-05" db="EMBL/GenBank/DDBJ databases">
        <title>Genome sequence of Escherichia coli phage SRT7.</title>
        <authorList>
            <person name="Fan X."/>
            <person name="Zhao K."/>
            <person name="Song S."/>
            <person name="Zhao Z."/>
        </authorList>
    </citation>
    <scope>NUCLEOTIDE SEQUENCE [LARGE SCALE GENOMIC DNA]</scope>
</reference>
<keyword evidence="2" id="KW-1185">Reference proteome</keyword>
<sequence>MARFSSTSLVSQTVKNLKSGISQQPEILRFAEQGSEQINGWSSESEGLQKRSPIVFTKNLGPKGHIGEYPYVHLINRDEYEQYYACFSGSDVKVFDLSGKEYLVRGDMSYIQSPNPRDDLRMITIADYTFIANNKKTVGRNTTDKSNGGTFKEKESVLIVVRGGQYGRSLYVNLNGGQQAKLDLPDGSQPAHSKQTDAQVIAESLATQLRTNLAKLNNGTWTVTVGQGYIYIESPAGVDITDFSTKDGYADQLIYPVSHYAQTFAKLPPVAPDGYLVHIVGDTSKTADAYYVQYDADRKVWKEVIGWNQDLTFVKETMPHALIRAADGNFDLKPLDWNDRKSGDDDTNPFPSFVGSTINDVFFYRNRLGFLSGENVILSRTARYFNFFPSSVANLSDDDPIDVAVSHNRVSILKYAVPFTEELLLWSDEAQFTMSASGVLTSKTIELNLTTQFDVYDRARPYGIGRNVYFASPRATFTSISRYYAVQDVSAVKNAEDMTAHVPSYIPNGVFNIHGSSTENFASVLTSGAESRIYIYKFLYLNEELRQASWSHWEFGSNVRILAASSINSNMFVIMENGENVFMGYIPFTKDTVDFADEPYRIYLDAKVPYTIPTGTYNEDYNETTIDLMTIYDMKFEKGTISSVAPDGKVWRFEEPEVGWNNAPKLVYDGNLEGVKMYIGFNFDFRYVFSKFLIKKTADDGTISTEDTGRLQLRRAWLNYENTGAFDVEVENLSRLWTYTMGGGRLGSDNVRVGWLSLGTGQFRFPVAGNALYNTVRILSDHTTPLNVIGCGWEGAYTSRTSGI</sequence>
<dbReference type="RefSeq" id="YP_009804604.1">
    <property type="nucleotide sequence ID" value="NC_048002.1"/>
</dbReference>
<dbReference type="EMBL" id="MH370477">
    <property type="protein sequence ID" value="AXC34574.1"/>
    <property type="molecule type" value="Genomic_DNA"/>
</dbReference>
<evidence type="ECO:0000313" key="1">
    <source>
        <dbReference type="EMBL" id="AXC34574.1"/>
    </source>
</evidence>
<accession>A0A2Z5H3G5</accession>
<dbReference type="Pfam" id="PF25675">
    <property type="entry name" value="Phage_nozzle"/>
    <property type="match status" value="1"/>
</dbReference>
<dbReference type="Proteomes" id="UP000252591">
    <property type="component" value="Segment"/>
</dbReference>
<proteinExistence type="predicted"/>
<organism evidence="1 2">
    <name type="scientific">Escherichia phage SRT7</name>
    <dbReference type="NCBI Taxonomy" id="2268589"/>
    <lineage>
        <taxon>Viruses</taxon>
        <taxon>Duplodnaviria</taxon>
        <taxon>Heunggongvirae</taxon>
        <taxon>Uroviricota</taxon>
        <taxon>Caudoviricetes</taxon>
        <taxon>Autographivirales</taxon>
        <taxon>Autotranscriptaviridae</taxon>
        <taxon>Studiervirinae</taxon>
        <taxon>Foetvirus</taxon>
        <taxon>Foetvirus P1723</taxon>
        <taxon>Foetvirus SRT7</taxon>
    </lineage>
</organism>
<dbReference type="KEGG" id="vg:54995198"/>
<dbReference type="InterPro" id="IPR058003">
    <property type="entry name" value="Phage_gp12"/>
</dbReference>
<protein>
    <submittedName>
        <fullName evidence="1">Tail tubular protein B</fullName>
    </submittedName>
</protein>
<evidence type="ECO:0000313" key="2">
    <source>
        <dbReference type="Proteomes" id="UP000252591"/>
    </source>
</evidence>